<evidence type="ECO:0000256" key="1">
    <source>
        <dbReference type="SAM" id="Coils"/>
    </source>
</evidence>
<evidence type="ECO:0000313" key="3">
    <source>
        <dbReference type="EMBL" id="EXF75983.1"/>
    </source>
</evidence>
<dbReference type="Proteomes" id="UP000020467">
    <property type="component" value="Unassembled WGS sequence"/>
</dbReference>
<keyword evidence="1" id="KW-0175">Coiled coil</keyword>
<sequence>MLSQKSDSSRSRDRGDRASSREFETNDRTSDREQRRERPGSPLPTNKRRRREPSSRPAFGRLDVSLERGTTGFRVTKNTGHHGAIVDPIRSDGVDAQVRVIHGIAEGLRAEDVRIQEKERQVGQVEDAKKQDNLVNDALDGFHDTAHDLDLAQDVKAMLATVKDDIVSESEVKLAAVHDAVIADTQATREAIIQAATSDAENKLKTIKSAIASDNDVKLAATRNAITRDSNADLTVTQEATAVANEAQLTTLRYQSDLEKARQDITKDRHRDLQQDRAGMDEDQRAILETIRGILVDDVQERVRDKKAKVEQLQESGAELKLLQSRNITLEQQIQENNTLERQTIASAVDEMKAAVESLTRQMGAFLDGQENDRKSPQPESDP</sequence>
<feature type="region of interest" description="Disordered" evidence="2">
    <location>
        <begin position="1"/>
        <end position="65"/>
    </location>
</feature>
<feature type="region of interest" description="Disordered" evidence="2">
    <location>
        <begin position="361"/>
        <end position="383"/>
    </location>
</feature>
<dbReference type="KEGG" id="cfj:CFIO01_00468"/>
<protein>
    <submittedName>
        <fullName evidence="3">Uncharacterized protein</fullName>
    </submittedName>
</protein>
<comment type="caution">
    <text evidence="3">The sequence shown here is derived from an EMBL/GenBank/DDBJ whole genome shotgun (WGS) entry which is preliminary data.</text>
</comment>
<organism evidence="3 4">
    <name type="scientific">Colletotrichum fioriniae PJ7</name>
    <dbReference type="NCBI Taxonomy" id="1445577"/>
    <lineage>
        <taxon>Eukaryota</taxon>
        <taxon>Fungi</taxon>
        <taxon>Dikarya</taxon>
        <taxon>Ascomycota</taxon>
        <taxon>Pezizomycotina</taxon>
        <taxon>Sordariomycetes</taxon>
        <taxon>Hypocreomycetidae</taxon>
        <taxon>Glomerellales</taxon>
        <taxon>Glomerellaceae</taxon>
        <taxon>Colletotrichum</taxon>
        <taxon>Colletotrichum acutatum species complex</taxon>
    </lineage>
</organism>
<name>A0A010RUR5_9PEZI</name>
<reference evidence="3 4" key="1">
    <citation type="submission" date="2014-02" db="EMBL/GenBank/DDBJ databases">
        <title>The genome sequence of Colletotrichum fioriniae PJ7.</title>
        <authorList>
            <person name="Baroncelli R."/>
            <person name="Thon M.R."/>
        </authorList>
    </citation>
    <scope>NUCLEOTIDE SEQUENCE [LARGE SCALE GENOMIC DNA]</scope>
    <source>
        <strain evidence="3 4">PJ7</strain>
    </source>
</reference>
<accession>A0A010RUR5</accession>
<dbReference type="AlphaFoldDB" id="A0A010RUR5"/>
<evidence type="ECO:0000313" key="4">
    <source>
        <dbReference type="Proteomes" id="UP000020467"/>
    </source>
</evidence>
<gene>
    <name evidence="3" type="ORF">CFIO01_00468</name>
</gene>
<feature type="compositionally biased region" description="Basic and acidic residues" evidence="2">
    <location>
        <begin position="7"/>
        <end position="39"/>
    </location>
</feature>
<keyword evidence="4" id="KW-1185">Reference proteome</keyword>
<proteinExistence type="predicted"/>
<dbReference type="EMBL" id="JARH01000874">
    <property type="protein sequence ID" value="EXF75983.1"/>
    <property type="molecule type" value="Genomic_DNA"/>
</dbReference>
<feature type="coiled-coil region" evidence="1">
    <location>
        <begin position="296"/>
        <end position="343"/>
    </location>
</feature>
<dbReference type="HOGENOM" id="CLU_721613_0_0_1"/>
<evidence type="ECO:0000256" key="2">
    <source>
        <dbReference type="SAM" id="MobiDB-lite"/>
    </source>
</evidence>